<evidence type="ECO:0000313" key="3">
    <source>
        <dbReference type="Proteomes" id="UP001240639"/>
    </source>
</evidence>
<feature type="compositionally biased region" description="Low complexity" evidence="1">
    <location>
        <begin position="1"/>
        <end position="18"/>
    </location>
</feature>
<feature type="region of interest" description="Disordered" evidence="1">
    <location>
        <begin position="1"/>
        <end position="24"/>
    </location>
</feature>
<dbReference type="RefSeq" id="WP_305932922.1">
    <property type="nucleotide sequence ID" value="NZ_JAVAIM010000001.1"/>
</dbReference>
<keyword evidence="3" id="KW-1185">Reference proteome</keyword>
<dbReference type="Proteomes" id="UP001240639">
    <property type="component" value="Unassembled WGS sequence"/>
</dbReference>
<reference evidence="2 3" key="1">
    <citation type="submission" date="2023-08" db="EMBL/GenBank/DDBJ databases">
        <title>genomic of G39.</title>
        <authorList>
            <person name="Wang Y."/>
        </authorList>
    </citation>
    <scope>NUCLEOTIDE SEQUENCE [LARGE SCALE GENOMIC DNA]</scope>
    <source>
        <strain evidence="2 3">G39</strain>
    </source>
</reference>
<evidence type="ECO:0000313" key="2">
    <source>
        <dbReference type="EMBL" id="MDP4575662.1"/>
    </source>
</evidence>
<gene>
    <name evidence="2" type="ORF">Q9K02_10980</name>
</gene>
<accession>A0ABT9HR82</accession>
<name>A0ABT9HR82_9SPHN</name>
<protein>
    <submittedName>
        <fullName evidence="2">Uncharacterized protein</fullName>
    </submittedName>
</protein>
<proteinExistence type="predicted"/>
<evidence type="ECO:0000256" key="1">
    <source>
        <dbReference type="SAM" id="MobiDB-lite"/>
    </source>
</evidence>
<dbReference type="EMBL" id="JAVAIM010000001">
    <property type="protein sequence ID" value="MDP4575662.1"/>
    <property type="molecule type" value="Genomic_DNA"/>
</dbReference>
<comment type="caution">
    <text evidence="2">The sequence shown here is derived from an EMBL/GenBank/DDBJ whole genome shotgun (WGS) entry which is preliminary data.</text>
</comment>
<organism evidence="2 3">
    <name type="scientific">Qipengyuania profundimaris</name>
    <dbReference type="NCBI Taxonomy" id="3067652"/>
    <lineage>
        <taxon>Bacteria</taxon>
        <taxon>Pseudomonadati</taxon>
        <taxon>Pseudomonadota</taxon>
        <taxon>Alphaproteobacteria</taxon>
        <taxon>Sphingomonadales</taxon>
        <taxon>Erythrobacteraceae</taxon>
        <taxon>Qipengyuania</taxon>
    </lineage>
</organism>
<sequence length="167" mass="18696">MSDRPTPTRATPRQATSAVAYTSDLPEEDDPLLAFTPYLHKQPRRNSITPDLQRRFVATLAATGIVVQAARSIGKSMEALYKLRKLPGAEGFAAAWDEAVEYGVWRLEDCATERALAEGFSNPRANSLLCFILAYRGQYREDMRRIVPGHPLYENIRDEVLAEEGLV</sequence>